<keyword evidence="2" id="KW-1185">Reference proteome</keyword>
<sequence length="239" mass="28114">MKYHLDMLDTQAEFVVNNTPVQETNDAQTARVHNNVSVHETNDLEMAMDVPMNMDGYNDHENDEEDNMQDNYTDDYFDKRKAVSFIMNLKEMYRIRETAAEDVASGVNNIVESYMHILRTRLRHFMQDLDTDISERTFGEIFDIELPFSGVVSAHERKKFIKENFLYIEPQTVHVGQRLQVVRQRGQANLDVVRDTFMYIPLIESIEQLLQNQDILELWHKLSQSEMPYLVPMELMAEV</sequence>
<organism evidence="1 2">
    <name type="scientific">Magallana gigas</name>
    <name type="common">Pacific oyster</name>
    <name type="synonym">Crassostrea gigas</name>
    <dbReference type="NCBI Taxonomy" id="29159"/>
    <lineage>
        <taxon>Eukaryota</taxon>
        <taxon>Metazoa</taxon>
        <taxon>Spiralia</taxon>
        <taxon>Lophotrochozoa</taxon>
        <taxon>Mollusca</taxon>
        <taxon>Bivalvia</taxon>
        <taxon>Autobranchia</taxon>
        <taxon>Pteriomorphia</taxon>
        <taxon>Ostreida</taxon>
        <taxon>Ostreoidea</taxon>
        <taxon>Ostreidae</taxon>
        <taxon>Magallana</taxon>
    </lineage>
</organism>
<dbReference type="EnsemblMetazoa" id="G33881.1">
    <property type="protein sequence ID" value="G33881.1:cds"/>
    <property type="gene ID" value="G33881"/>
</dbReference>
<dbReference type="Proteomes" id="UP000005408">
    <property type="component" value="Unassembled WGS sequence"/>
</dbReference>
<name>A0A8W8MQV9_MAGGI</name>
<reference evidence="1" key="1">
    <citation type="submission" date="2022-08" db="UniProtKB">
        <authorList>
            <consortium name="EnsemblMetazoa"/>
        </authorList>
    </citation>
    <scope>IDENTIFICATION</scope>
    <source>
        <strain evidence="1">05x7-T-G4-1.051#20</strain>
    </source>
</reference>
<protein>
    <submittedName>
        <fullName evidence="1">Uncharacterized protein</fullName>
    </submittedName>
</protein>
<evidence type="ECO:0000313" key="1">
    <source>
        <dbReference type="EnsemblMetazoa" id="G33881.1:cds"/>
    </source>
</evidence>
<proteinExistence type="predicted"/>
<evidence type="ECO:0000313" key="2">
    <source>
        <dbReference type="Proteomes" id="UP000005408"/>
    </source>
</evidence>
<accession>A0A8W8MQV9</accession>
<dbReference type="AlphaFoldDB" id="A0A8W8MQV9"/>